<dbReference type="Proteomes" id="UP001265746">
    <property type="component" value="Unassembled WGS sequence"/>
</dbReference>
<proteinExistence type="predicted"/>
<gene>
    <name evidence="1" type="ORF">N8I77_009764</name>
</gene>
<name>A0AAD9SAI4_PHOAM</name>
<evidence type="ECO:0000313" key="1">
    <source>
        <dbReference type="EMBL" id="KAK2603298.1"/>
    </source>
</evidence>
<reference evidence="1" key="1">
    <citation type="submission" date="2023-06" db="EMBL/GenBank/DDBJ databases">
        <authorList>
            <person name="Noh H."/>
        </authorList>
    </citation>
    <scope>NUCLEOTIDE SEQUENCE</scope>
    <source>
        <strain evidence="1">DUCC20226</strain>
    </source>
</reference>
<comment type="caution">
    <text evidence="1">The sequence shown here is derived from an EMBL/GenBank/DDBJ whole genome shotgun (WGS) entry which is preliminary data.</text>
</comment>
<organism evidence="1 2">
    <name type="scientific">Phomopsis amygdali</name>
    <name type="common">Fusicoccum amygdali</name>
    <dbReference type="NCBI Taxonomy" id="1214568"/>
    <lineage>
        <taxon>Eukaryota</taxon>
        <taxon>Fungi</taxon>
        <taxon>Dikarya</taxon>
        <taxon>Ascomycota</taxon>
        <taxon>Pezizomycotina</taxon>
        <taxon>Sordariomycetes</taxon>
        <taxon>Sordariomycetidae</taxon>
        <taxon>Diaporthales</taxon>
        <taxon>Diaporthaceae</taxon>
        <taxon>Diaporthe</taxon>
    </lineage>
</organism>
<sequence>MTASLVYNETTNIVSQGLLLDPCHVVSNFQIPSSPAYGECRKQPRQQAVEEHLSPVLKSRSKLRYIGEDHECFALDSVVAFLEEYGIKLDGNPWKNFKRLLCGYRDLPFIVLQNPTRKHVFDYEEMKTCPTLQWIIDVLGEIGLTLEDVVILDICSLLSDDDLDEMGRDSQRTWDAVEKSYAMVEDILGCLNPSVIISCQCVTLGKRERKGVNQRLETTWPPAVNGLARNLCSAERDTKRGATKKIQIGSNSTLCVSGVHPRRCKFQKSMVPELRGVFKDVFVPCMAWFGNDRLERVVPITNGERRLGPGAALIRTKARSPSPKRSIEVNVKEVDKDVGELGERLSTLELSRSDRIPAEIL</sequence>
<accession>A0AAD9SAI4</accession>
<dbReference type="EMBL" id="JAUJFL010000005">
    <property type="protein sequence ID" value="KAK2603298.1"/>
    <property type="molecule type" value="Genomic_DNA"/>
</dbReference>
<evidence type="ECO:0000313" key="2">
    <source>
        <dbReference type="Proteomes" id="UP001265746"/>
    </source>
</evidence>
<keyword evidence="2" id="KW-1185">Reference proteome</keyword>
<dbReference type="AlphaFoldDB" id="A0AAD9SAI4"/>
<protein>
    <submittedName>
        <fullName evidence="1">Uncharacterized protein</fullName>
    </submittedName>
</protein>